<feature type="domain" description="Bacterial Ig-like" evidence="2">
    <location>
        <begin position="1"/>
        <end position="73"/>
    </location>
</feature>
<evidence type="ECO:0000313" key="3">
    <source>
        <dbReference type="EMBL" id="OLO02618.1"/>
    </source>
</evidence>
<evidence type="ECO:0008006" key="5">
    <source>
        <dbReference type="Google" id="ProtNLM"/>
    </source>
</evidence>
<reference evidence="3 4" key="1">
    <citation type="submission" date="2016-12" db="EMBL/GenBank/DDBJ databases">
        <title>Draft genome sequences of strains Salinicola socius SMB35, Salinicola sp. MH3R3-1 and Chromohalobacter sp. SMB17 from the Verkhnekamsk potash mining region of Russia.</title>
        <authorList>
            <person name="Mavrodi D.V."/>
            <person name="Olsson B.E."/>
            <person name="Korsakova E.S."/>
            <person name="Pyankova A."/>
            <person name="Mavrodi O.V."/>
            <person name="Plotnikova E.G."/>
        </authorList>
    </citation>
    <scope>NUCLEOTIDE SEQUENCE [LARGE SCALE GENOMIC DNA]</scope>
    <source>
        <strain evidence="3 4">SMB35</strain>
    </source>
</reference>
<accession>A0A1Q8SME5</accession>
<feature type="non-terminal residue" evidence="3">
    <location>
        <position position="359"/>
    </location>
</feature>
<name>A0A1Q8SME5_9GAMM</name>
<evidence type="ECO:0000259" key="2">
    <source>
        <dbReference type="Pfam" id="PF19077"/>
    </source>
</evidence>
<dbReference type="InterPro" id="IPR041498">
    <property type="entry name" value="Big_6"/>
</dbReference>
<dbReference type="Pfam" id="PF19077">
    <property type="entry name" value="Big_13"/>
    <property type="match status" value="1"/>
</dbReference>
<proteinExistence type="predicted"/>
<evidence type="ECO:0000313" key="4">
    <source>
        <dbReference type="Proteomes" id="UP000186878"/>
    </source>
</evidence>
<dbReference type="Pfam" id="PF17936">
    <property type="entry name" value="Big_6"/>
    <property type="match status" value="1"/>
</dbReference>
<feature type="non-terminal residue" evidence="3">
    <location>
        <position position="1"/>
    </location>
</feature>
<dbReference type="Proteomes" id="UP000186878">
    <property type="component" value="Unassembled WGS sequence"/>
</dbReference>
<protein>
    <recommendedName>
        <fullName evidence="5">Bacterial Ig-like domain-containing protein</fullName>
    </recommendedName>
</protein>
<dbReference type="EMBL" id="MSDO01000069">
    <property type="protein sequence ID" value="OLO02618.1"/>
    <property type="molecule type" value="Genomic_DNA"/>
</dbReference>
<gene>
    <name evidence="3" type="ORF">BTW07_18775</name>
</gene>
<dbReference type="Gene3D" id="6.20.150.20">
    <property type="match status" value="1"/>
</dbReference>
<feature type="domain" description="Bacterial Ig" evidence="1">
    <location>
        <begin position="84"/>
        <end position="154"/>
    </location>
</feature>
<evidence type="ECO:0000259" key="1">
    <source>
        <dbReference type="Pfam" id="PF17936"/>
    </source>
</evidence>
<keyword evidence="4" id="KW-1185">Reference proteome</keyword>
<dbReference type="STRING" id="404433.BTW07_18775"/>
<dbReference type="Gene3D" id="2.60.40.10">
    <property type="entry name" value="Immunoglobulins"/>
    <property type="match status" value="3"/>
</dbReference>
<dbReference type="AlphaFoldDB" id="A0A1Q8SME5"/>
<dbReference type="RefSeq" id="WP_244158466.1">
    <property type="nucleotide sequence ID" value="NZ_MSDO01000069.1"/>
</dbReference>
<organism evidence="3 4">
    <name type="scientific">Salinicola socius</name>
    <dbReference type="NCBI Taxonomy" id="404433"/>
    <lineage>
        <taxon>Bacteria</taxon>
        <taxon>Pseudomonadati</taxon>
        <taxon>Pseudomonadota</taxon>
        <taxon>Gammaproteobacteria</taxon>
        <taxon>Oceanospirillales</taxon>
        <taxon>Halomonadaceae</taxon>
        <taxon>Salinicola</taxon>
    </lineage>
</organism>
<dbReference type="InterPro" id="IPR044016">
    <property type="entry name" value="Big_13"/>
</dbReference>
<comment type="caution">
    <text evidence="3">The sequence shown here is derived from an EMBL/GenBank/DDBJ whole genome shotgun (WGS) entry which is preliminary data.</text>
</comment>
<sequence length="359" mass="35216">TLTGTAEANATVAILANGTQIGTADADDDGNWSFTIGDANALPDGEVNFTATATDAAGNVSPASPSFTLNVDTVDPMAPAIDPTNGDIITGTAEPGSTVTLTDDAGNAIGDPALVDGDGNWSVTPSDPLADGDTINATATDAAGNTSDPATAIVDTAAPNAGDNDIEINDGGDGFLNADEAGNVTLSGSLESDATVSSLIISDASGNTVTVDPADITVDADGNLTTNGVDLSGLTDGELTATLSVTDAAGNTGTVTDTSTLDSVAPEVPTPTLAVDTATDGDGITRDPMISVDGLEGEATWEYSTDGGDSWTPGTGTAFELPEGDYAAGAVQVRQTDAAGNTSGVGNLGAVTIDVTDPV</sequence>
<dbReference type="InterPro" id="IPR013783">
    <property type="entry name" value="Ig-like_fold"/>
</dbReference>
<dbReference type="NCBIfam" id="NF033510">
    <property type="entry name" value="Ca_tandemer"/>
    <property type="match status" value="2"/>
</dbReference>